<dbReference type="AlphaFoldDB" id="A0A9Q1JGQ6"/>
<protein>
    <submittedName>
        <fullName evidence="1">Uncharacterized protein</fullName>
    </submittedName>
</protein>
<gene>
    <name evidence="1" type="ORF">SKAU_G00036500</name>
</gene>
<dbReference type="Proteomes" id="UP001152622">
    <property type="component" value="Chromosome 1"/>
</dbReference>
<evidence type="ECO:0000313" key="1">
    <source>
        <dbReference type="EMBL" id="KAJ8382872.1"/>
    </source>
</evidence>
<dbReference type="EMBL" id="JAINUF010000001">
    <property type="protein sequence ID" value="KAJ8382872.1"/>
    <property type="molecule type" value="Genomic_DNA"/>
</dbReference>
<accession>A0A9Q1JGQ6</accession>
<keyword evidence="2" id="KW-1185">Reference proteome</keyword>
<organism evidence="1 2">
    <name type="scientific">Synaphobranchus kaupii</name>
    <name type="common">Kaup's arrowtooth eel</name>
    <dbReference type="NCBI Taxonomy" id="118154"/>
    <lineage>
        <taxon>Eukaryota</taxon>
        <taxon>Metazoa</taxon>
        <taxon>Chordata</taxon>
        <taxon>Craniata</taxon>
        <taxon>Vertebrata</taxon>
        <taxon>Euteleostomi</taxon>
        <taxon>Actinopterygii</taxon>
        <taxon>Neopterygii</taxon>
        <taxon>Teleostei</taxon>
        <taxon>Anguilliformes</taxon>
        <taxon>Synaphobranchidae</taxon>
        <taxon>Synaphobranchus</taxon>
    </lineage>
</organism>
<evidence type="ECO:0000313" key="2">
    <source>
        <dbReference type="Proteomes" id="UP001152622"/>
    </source>
</evidence>
<name>A0A9Q1JGQ6_SYNKA</name>
<sequence>MECPRCDLKKPNLSKLKPKSPCISNVVQKMELEPREHRAGLFARGAGRTLSIVCAEMAGGAVVSRGEPLPPLPRELLAIQGRDQNFAQARTAVLMKPDILNEIFRVDYPQCTGQVGCDGAAVLVM</sequence>
<comment type="caution">
    <text evidence="1">The sequence shown here is derived from an EMBL/GenBank/DDBJ whole genome shotgun (WGS) entry which is preliminary data.</text>
</comment>
<reference evidence="1" key="1">
    <citation type="journal article" date="2023" name="Science">
        <title>Genome structures resolve the early diversification of teleost fishes.</title>
        <authorList>
            <person name="Parey E."/>
            <person name="Louis A."/>
            <person name="Montfort J."/>
            <person name="Bouchez O."/>
            <person name="Roques C."/>
            <person name="Iampietro C."/>
            <person name="Lluch J."/>
            <person name="Castinel A."/>
            <person name="Donnadieu C."/>
            <person name="Desvignes T."/>
            <person name="Floi Bucao C."/>
            <person name="Jouanno E."/>
            <person name="Wen M."/>
            <person name="Mejri S."/>
            <person name="Dirks R."/>
            <person name="Jansen H."/>
            <person name="Henkel C."/>
            <person name="Chen W.J."/>
            <person name="Zahm M."/>
            <person name="Cabau C."/>
            <person name="Klopp C."/>
            <person name="Thompson A.W."/>
            <person name="Robinson-Rechavi M."/>
            <person name="Braasch I."/>
            <person name="Lecointre G."/>
            <person name="Bobe J."/>
            <person name="Postlethwait J.H."/>
            <person name="Berthelot C."/>
            <person name="Roest Crollius H."/>
            <person name="Guiguen Y."/>
        </authorList>
    </citation>
    <scope>NUCLEOTIDE SEQUENCE</scope>
    <source>
        <strain evidence="1">WJC10195</strain>
    </source>
</reference>
<proteinExistence type="predicted"/>